<sequence>MSKKLLIAGGGIGGMAAALAAARAGWQVQVLERASAFSEVGAGVQIGPNVTRVLHAWGLQEALRAVAAFPDALLVRDAASGAELGYMQLGERAQRLYGAPYATIHRADLHQALAAAAQAESQVQVHAGQALARYEDQGAAVQAFSVSQTWQADALIGADGLWSEVRQGLLKDGAPRVSGHLAWRAMLRQADLPAALRSQCVTVWLGPRMHAVQYPVRRGEWLNLIVVTEGAPPENPHGWDHQANAYELMARMGGACAPLRDLLHAAPQATVNACVWRLWPLCDRAPVRAAGEMARGRVALLGDAAHPMRPYLAQGAGMAVEDADMLGRCLQQADAGTAPQQLARYAQARWARCARVQARAVRNGEIFHASGLVRLARSAAMRLLGARLLDAPWLYAY</sequence>
<feature type="domain" description="FAD-binding" evidence="7">
    <location>
        <begin position="5"/>
        <end position="357"/>
    </location>
</feature>
<name>A0AAW6RIF8_9BURK</name>
<dbReference type="GO" id="GO:0004497">
    <property type="term" value="F:monooxygenase activity"/>
    <property type="evidence" value="ECO:0007669"/>
    <property type="project" value="UniProtKB-KW"/>
</dbReference>
<evidence type="ECO:0000313" key="8">
    <source>
        <dbReference type="EMBL" id="MDG9698291.1"/>
    </source>
</evidence>
<evidence type="ECO:0000256" key="6">
    <source>
        <dbReference type="SAM" id="SignalP"/>
    </source>
</evidence>
<evidence type="ECO:0000313" key="9">
    <source>
        <dbReference type="Proteomes" id="UP001237156"/>
    </source>
</evidence>
<feature type="chain" id="PRO_5043947376" evidence="6">
    <location>
        <begin position="21"/>
        <end position="397"/>
    </location>
</feature>
<dbReference type="Gene3D" id="3.50.50.60">
    <property type="entry name" value="FAD/NAD(P)-binding domain"/>
    <property type="match status" value="1"/>
</dbReference>
<dbReference type="AlphaFoldDB" id="A0AAW6RIF8"/>
<evidence type="ECO:0000256" key="2">
    <source>
        <dbReference type="ARBA" id="ARBA00022630"/>
    </source>
</evidence>
<keyword evidence="2" id="KW-0285">Flavoprotein</keyword>
<dbReference type="PANTHER" id="PTHR13789:SF318">
    <property type="entry name" value="GERANYLGERANYL DIPHOSPHATE REDUCTASE"/>
    <property type="match status" value="1"/>
</dbReference>
<keyword evidence="6" id="KW-0732">Signal</keyword>
<gene>
    <name evidence="8" type="ORF">QB898_00905</name>
</gene>
<dbReference type="PRINTS" id="PR00420">
    <property type="entry name" value="RNGMNOXGNASE"/>
</dbReference>
<evidence type="ECO:0000256" key="4">
    <source>
        <dbReference type="ARBA" id="ARBA00023002"/>
    </source>
</evidence>
<comment type="cofactor">
    <cofactor evidence="1">
        <name>FAD</name>
        <dbReference type="ChEBI" id="CHEBI:57692"/>
    </cofactor>
</comment>
<dbReference type="Proteomes" id="UP001237156">
    <property type="component" value="Unassembled WGS sequence"/>
</dbReference>
<evidence type="ECO:0000256" key="1">
    <source>
        <dbReference type="ARBA" id="ARBA00001974"/>
    </source>
</evidence>
<dbReference type="SUPFAM" id="SSF51905">
    <property type="entry name" value="FAD/NAD(P)-binding domain"/>
    <property type="match status" value="1"/>
</dbReference>
<dbReference type="InterPro" id="IPR050493">
    <property type="entry name" value="FAD-dep_Monooxygenase_BioMet"/>
</dbReference>
<protein>
    <submittedName>
        <fullName evidence="8">FAD-dependent monooxygenase</fullName>
    </submittedName>
</protein>
<keyword evidence="5 8" id="KW-0503">Monooxygenase</keyword>
<dbReference type="SUPFAM" id="SSF54373">
    <property type="entry name" value="FAD-linked reductases, C-terminal domain"/>
    <property type="match status" value="1"/>
</dbReference>
<dbReference type="GO" id="GO:0071949">
    <property type="term" value="F:FAD binding"/>
    <property type="evidence" value="ECO:0007669"/>
    <property type="project" value="InterPro"/>
</dbReference>
<reference evidence="8 9" key="1">
    <citation type="submission" date="2023-04" db="EMBL/GenBank/DDBJ databases">
        <title>Ottowia paracancer sp. nov., isolated from human stomach.</title>
        <authorList>
            <person name="Song Y."/>
        </authorList>
    </citation>
    <scope>NUCLEOTIDE SEQUENCE [LARGE SCALE GENOMIC DNA]</scope>
    <source>
        <strain evidence="8 9">10c7w1</strain>
    </source>
</reference>
<comment type="caution">
    <text evidence="8">The sequence shown here is derived from an EMBL/GenBank/DDBJ whole genome shotgun (WGS) entry which is preliminary data.</text>
</comment>
<dbReference type="EMBL" id="JARVII010000001">
    <property type="protein sequence ID" value="MDG9698291.1"/>
    <property type="molecule type" value="Genomic_DNA"/>
</dbReference>
<organism evidence="8 9">
    <name type="scientific">Ottowia cancrivicina</name>
    <dbReference type="NCBI Taxonomy" id="3040346"/>
    <lineage>
        <taxon>Bacteria</taxon>
        <taxon>Pseudomonadati</taxon>
        <taxon>Pseudomonadota</taxon>
        <taxon>Betaproteobacteria</taxon>
        <taxon>Burkholderiales</taxon>
        <taxon>Comamonadaceae</taxon>
        <taxon>Ottowia</taxon>
    </lineage>
</organism>
<dbReference type="InterPro" id="IPR002938">
    <property type="entry name" value="FAD-bd"/>
</dbReference>
<evidence type="ECO:0000259" key="7">
    <source>
        <dbReference type="Pfam" id="PF01494"/>
    </source>
</evidence>
<keyword evidence="9" id="KW-1185">Reference proteome</keyword>
<dbReference type="RefSeq" id="WP_279523429.1">
    <property type="nucleotide sequence ID" value="NZ_JARVII010000001.1"/>
</dbReference>
<dbReference type="PANTHER" id="PTHR13789">
    <property type="entry name" value="MONOOXYGENASE"/>
    <property type="match status" value="1"/>
</dbReference>
<keyword evidence="4" id="KW-0560">Oxidoreductase</keyword>
<proteinExistence type="predicted"/>
<evidence type="ECO:0000256" key="5">
    <source>
        <dbReference type="ARBA" id="ARBA00023033"/>
    </source>
</evidence>
<dbReference type="InterPro" id="IPR036188">
    <property type="entry name" value="FAD/NAD-bd_sf"/>
</dbReference>
<evidence type="ECO:0000256" key="3">
    <source>
        <dbReference type="ARBA" id="ARBA00022827"/>
    </source>
</evidence>
<keyword evidence="3" id="KW-0274">FAD</keyword>
<accession>A0AAW6RIF8</accession>
<feature type="signal peptide" evidence="6">
    <location>
        <begin position="1"/>
        <end position="20"/>
    </location>
</feature>
<dbReference type="Pfam" id="PF01494">
    <property type="entry name" value="FAD_binding_3"/>
    <property type="match status" value="1"/>
</dbReference>